<name>A0A9Q0J7N1_9ROSI</name>
<keyword evidence="1" id="KW-1133">Transmembrane helix</keyword>
<evidence type="ECO:0000313" key="3">
    <source>
        <dbReference type="Proteomes" id="UP001141552"/>
    </source>
</evidence>
<feature type="transmembrane region" description="Helical" evidence="1">
    <location>
        <begin position="184"/>
        <end position="203"/>
    </location>
</feature>
<proteinExistence type="predicted"/>
<keyword evidence="3" id="KW-1185">Reference proteome</keyword>
<sequence>MSLPPPPPPPPDMDPDTQEQLRRIESAASVSVPSLVRQFKRIADEEKSIQDTGFDAIKFLVEGSILPMVNNLIYSYIFRGHWLAVLAMQGIFIFSLVVPFWWAHFKLKRMILYARLQEANRINTIDGVKILSEELDGMLATINVTRASLPDTGIKIYLDTLDQLRKSLSASSDLTKSANSYMKMLLLPFVQACIVIAMCLYLFC</sequence>
<keyword evidence="1" id="KW-0812">Transmembrane</keyword>
<reference evidence="2" key="1">
    <citation type="submission" date="2022-02" db="EMBL/GenBank/DDBJ databases">
        <authorList>
            <person name="Henning P.M."/>
            <person name="McCubbin A.G."/>
            <person name="Shore J.S."/>
        </authorList>
    </citation>
    <scope>NUCLEOTIDE SEQUENCE</scope>
    <source>
        <strain evidence="2">F60SS</strain>
        <tissue evidence="2">Leaves</tissue>
    </source>
</reference>
<gene>
    <name evidence="2" type="ORF">Tsubulata_020406</name>
</gene>
<dbReference type="Proteomes" id="UP001141552">
    <property type="component" value="Unassembled WGS sequence"/>
</dbReference>
<evidence type="ECO:0000313" key="2">
    <source>
        <dbReference type="EMBL" id="KAJ4831389.1"/>
    </source>
</evidence>
<evidence type="ECO:0000256" key="1">
    <source>
        <dbReference type="SAM" id="Phobius"/>
    </source>
</evidence>
<keyword evidence="1" id="KW-0472">Membrane</keyword>
<accession>A0A9Q0J7N1</accession>
<feature type="transmembrane region" description="Helical" evidence="1">
    <location>
        <begin position="82"/>
        <end position="103"/>
    </location>
</feature>
<dbReference type="EMBL" id="JAKUCV010005381">
    <property type="protein sequence ID" value="KAJ4831389.1"/>
    <property type="molecule type" value="Genomic_DNA"/>
</dbReference>
<protein>
    <submittedName>
        <fullName evidence="2">Uncharacterized protein</fullName>
    </submittedName>
</protein>
<dbReference type="AlphaFoldDB" id="A0A9Q0J7N1"/>
<reference evidence="2" key="2">
    <citation type="journal article" date="2023" name="Plants (Basel)">
        <title>Annotation of the Turnera subulata (Passifloraceae) Draft Genome Reveals the S-Locus Evolved after the Divergence of Turneroideae from Passifloroideae in a Stepwise Manner.</title>
        <authorList>
            <person name="Henning P.M."/>
            <person name="Roalson E.H."/>
            <person name="Mir W."/>
            <person name="McCubbin A.G."/>
            <person name="Shore J.S."/>
        </authorList>
    </citation>
    <scope>NUCLEOTIDE SEQUENCE</scope>
    <source>
        <strain evidence="2">F60SS</strain>
    </source>
</reference>
<comment type="caution">
    <text evidence="2">The sequence shown here is derived from an EMBL/GenBank/DDBJ whole genome shotgun (WGS) entry which is preliminary data.</text>
</comment>
<organism evidence="2 3">
    <name type="scientific">Turnera subulata</name>
    <dbReference type="NCBI Taxonomy" id="218843"/>
    <lineage>
        <taxon>Eukaryota</taxon>
        <taxon>Viridiplantae</taxon>
        <taxon>Streptophyta</taxon>
        <taxon>Embryophyta</taxon>
        <taxon>Tracheophyta</taxon>
        <taxon>Spermatophyta</taxon>
        <taxon>Magnoliopsida</taxon>
        <taxon>eudicotyledons</taxon>
        <taxon>Gunneridae</taxon>
        <taxon>Pentapetalae</taxon>
        <taxon>rosids</taxon>
        <taxon>fabids</taxon>
        <taxon>Malpighiales</taxon>
        <taxon>Passifloraceae</taxon>
        <taxon>Turnera</taxon>
    </lineage>
</organism>